<accession>A0A5N5CUF9</accession>
<name>A0A5N5CUF9_9PEZI</name>
<dbReference type="OrthoDB" id="5429634at2759"/>
<feature type="transmembrane region" description="Helical" evidence="6">
    <location>
        <begin position="482"/>
        <end position="504"/>
    </location>
</feature>
<reference evidence="8 9" key="1">
    <citation type="journal article" date="2019" name="Sci. Rep.">
        <title>A multi-omics analysis of the grapevine pathogen Lasiodiplodia theobromae reveals that temperature affects the expression of virulence- and pathogenicity-related genes.</title>
        <authorList>
            <person name="Felix C."/>
            <person name="Meneses R."/>
            <person name="Goncalves M.F.M."/>
            <person name="Tilleman L."/>
            <person name="Duarte A.S."/>
            <person name="Jorrin-Novo J.V."/>
            <person name="Van de Peer Y."/>
            <person name="Deforce D."/>
            <person name="Van Nieuwerburgh F."/>
            <person name="Esteves A.C."/>
            <person name="Alves A."/>
        </authorList>
    </citation>
    <scope>NUCLEOTIDE SEQUENCE [LARGE SCALE GENOMIC DNA]</scope>
    <source>
        <strain evidence="8 9">LA-SOL3</strain>
    </source>
</reference>
<dbReference type="Proteomes" id="UP000325902">
    <property type="component" value="Unassembled WGS sequence"/>
</dbReference>
<dbReference type="EMBL" id="VCHE01000243">
    <property type="protein sequence ID" value="KAB2568987.1"/>
    <property type="molecule type" value="Genomic_DNA"/>
</dbReference>
<feature type="transmembrane region" description="Helical" evidence="6">
    <location>
        <begin position="812"/>
        <end position="831"/>
    </location>
</feature>
<feature type="transmembrane region" description="Helical" evidence="6">
    <location>
        <begin position="691"/>
        <end position="709"/>
    </location>
</feature>
<dbReference type="InterPro" id="IPR007568">
    <property type="entry name" value="RTA1"/>
</dbReference>
<keyword evidence="4 6" id="KW-0472">Membrane</keyword>
<dbReference type="PANTHER" id="PTHR35395:SF1">
    <property type="entry name" value="DUF6536 DOMAIN-CONTAINING PROTEIN"/>
    <property type="match status" value="1"/>
</dbReference>
<gene>
    <name evidence="8" type="primary">RTM1_3</name>
    <name evidence="8" type="ORF">DBV05_g12344</name>
</gene>
<feature type="region of interest" description="Disordered" evidence="5">
    <location>
        <begin position="925"/>
        <end position="945"/>
    </location>
</feature>
<sequence length="945" mass="105161">MQILCAPSRKAVDDAHRKGSWLDIGVPSLRNLAWIRGKKLALWLALGLSSIPLHLVYNSTFFVSTRNHHYDVYVANDRFADGVDFDGFIGKYDQPPYYANYSLLNLPTGSDPIVVQSALAQNVSSKEGDFERLEKNDCIGNYSRIILPDRRNVILVTKTKPAHNQQLHEIVTFNETALPEPDSISCNGSTTGHVLTSELGPVSCAANSSLYGIAHYAQPVVGLQTPYYRNWYYWVCSQQGYYYSEDRLVDELGGETLNISMPDFMKPPKELCSDGLWEDYLNKTWSVYGFEVDYCLSEKLRGQCSLNAAVSLLFVVIVFNFIKLVAIISTIYTIKDNPLITIGDAISSFIEEEDVTTRGMCLLTRDDVVQQTKHEREKQKGPLSRFRRGSVSRGGFQLLSPKAFEPRDLRWYRAASKRRWITALTLTLLAILALTGLFIYAATQLSTDLTPAYPTVWSFGFHTTTPYTLITHWALPLTGPRAVVPMVLISNLPQTLLSAVYLGLNGLLTSMSLAREWAAHAAISSCSASSSSSSLPLRSLRVSSSAPRGDQRTAYFLSLPYRLAVPFAALATAAHWLLSQSLYMVKVDAVDARGDLVHDGADGGGAYGYYSITTCGYSPPAIVASAVGIVAFAAFVCGVGAKRLEDDAMASDQQSYRLYEYQPTLIGAGIFSAIFCLLIAVHIWQLIRNKTWHMVGFFIGGLFELIGYAARATSATQKEDQWSIEPYLIQSTFLLVAPSFFAASIYSVLGRIIALTDGDAYALIKKRWVTVFFVMADVFAFLMQAVGGGLMAMSTADPARYKLGQHTIVGGLIIQLVVYFMFFVSAATFYQRMDSLPPVKKQKHARIDWQQHLVTLFVVSAFFMIRTIFRIVEYAKGHDGYLVVHEAFLYVFDALPMALIMAYMSWKYPVLERKKREGSHRFHLARVSERGPSTRGDESLASETA</sequence>
<feature type="transmembrane region" description="Helical" evidence="6">
    <location>
        <begin position="769"/>
        <end position="792"/>
    </location>
</feature>
<feature type="transmembrane region" description="Helical" evidence="6">
    <location>
        <begin position="729"/>
        <end position="749"/>
    </location>
</feature>
<evidence type="ECO:0000256" key="1">
    <source>
        <dbReference type="ARBA" id="ARBA00004141"/>
    </source>
</evidence>
<comment type="subcellular location">
    <subcellularLocation>
        <location evidence="1">Membrane</location>
        <topology evidence="1">Multi-pass membrane protein</topology>
    </subcellularLocation>
</comment>
<organism evidence="8 9">
    <name type="scientific">Lasiodiplodia theobromae</name>
    <dbReference type="NCBI Taxonomy" id="45133"/>
    <lineage>
        <taxon>Eukaryota</taxon>
        <taxon>Fungi</taxon>
        <taxon>Dikarya</taxon>
        <taxon>Ascomycota</taxon>
        <taxon>Pezizomycotina</taxon>
        <taxon>Dothideomycetes</taxon>
        <taxon>Dothideomycetes incertae sedis</taxon>
        <taxon>Botryosphaeriales</taxon>
        <taxon>Botryosphaeriaceae</taxon>
        <taxon>Lasiodiplodia</taxon>
    </lineage>
</organism>
<comment type="caution">
    <text evidence="8">The sequence shown here is derived from an EMBL/GenBank/DDBJ whole genome shotgun (WGS) entry which is preliminary data.</text>
</comment>
<dbReference type="Pfam" id="PF20163">
    <property type="entry name" value="DUF6536"/>
    <property type="match status" value="1"/>
</dbReference>
<feature type="transmembrane region" description="Helical" evidence="6">
    <location>
        <begin position="40"/>
        <end position="57"/>
    </location>
</feature>
<evidence type="ECO:0000256" key="6">
    <source>
        <dbReference type="SAM" id="Phobius"/>
    </source>
</evidence>
<dbReference type="GO" id="GO:0016020">
    <property type="term" value="C:membrane"/>
    <property type="evidence" value="ECO:0007669"/>
    <property type="project" value="UniProtKB-SubCell"/>
</dbReference>
<evidence type="ECO:0000259" key="7">
    <source>
        <dbReference type="Pfam" id="PF20163"/>
    </source>
</evidence>
<feature type="transmembrane region" description="Helical" evidence="6">
    <location>
        <begin position="661"/>
        <end position="684"/>
    </location>
</feature>
<keyword evidence="9" id="KW-1185">Reference proteome</keyword>
<feature type="transmembrane region" description="Helical" evidence="6">
    <location>
        <begin position="887"/>
        <end position="906"/>
    </location>
</feature>
<dbReference type="Pfam" id="PF04479">
    <property type="entry name" value="RTA1"/>
    <property type="match status" value="1"/>
</dbReference>
<proteinExistence type="predicted"/>
<feature type="transmembrane region" description="Helical" evidence="6">
    <location>
        <begin position="308"/>
        <end position="332"/>
    </location>
</feature>
<keyword evidence="3 6" id="KW-1133">Transmembrane helix</keyword>
<evidence type="ECO:0000256" key="5">
    <source>
        <dbReference type="SAM" id="MobiDB-lite"/>
    </source>
</evidence>
<feature type="domain" description="DUF6536" evidence="7">
    <location>
        <begin position="1"/>
        <end position="80"/>
    </location>
</feature>
<evidence type="ECO:0000256" key="3">
    <source>
        <dbReference type="ARBA" id="ARBA00022989"/>
    </source>
</evidence>
<evidence type="ECO:0000256" key="4">
    <source>
        <dbReference type="ARBA" id="ARBA00023136"/>
    </source>
</evidence>
<dbReference type="InterPro" id="IPR046623">
    <property type="entry name" value="DUF6536"/>
</dbReference>
<feature type="transmembrane region" description="Helical" evidence="6">
    <location>
        <begin position="420"/>
        <end position="443"/>
    </location>
</feature>
<feature type="transmembrane region" description="Helical" evidence="6">
    <location>
        <begin position="621"/>
        <end position="641"/>
    </location>
</feature>
<feature type="transmembrane region" description="Helical" evidence="6">
    <location>
        <begin position="852"/>
        <end position="872"/>
    </location>
</feature>
<protein>
    <submittedName>
        <fullName evidence="8">Protein RTM1</fullName>
    </submittedName>
</protein>
<dbReference type="AlphaFoldDB" id="A0A5N5CUF9"/>
<keyword evidence="2 6" id="KW-0812">Transmembrane</keyword>
<evidence type="ECO:0000313" key="9">
    <source>
        <dbReference type="Proteomes" id="UP000325902"/>
    </source>
</evidence>
<evidence type="ECO:0000313" key="8">
    <source>
        <dbReference type="EMBL" id="KAB2568987.1"/>
    </source>
</evidence>
<dbReference type="PANTHER" id="PTHR35395">
    <property type="entry name" value="DUF6536 DOMAIN-CONTAINING PROTEIN"/>
    <property type="match status" value="1"/>
</dbReference>
<evidence type="ECO:0000256" key="2">
    <source>
        <dbReference type="ARBA" id="ARBA00022692"/>
    </source>
</evidence>